<keyword evidence="10" id="KW-0406">Ion transport</keyword>
<dbReference type="SUPFAM" id="SSF55387">
    <property type="entry name" value="Frataxin/Nqo15-like"/>
    <property type="match status" value="1"/>
</dbReference>
<evidence type="ECO:0000256" key="2">
    <source>
        <dbReference type="ARBA" id="ARBA00008183"/>
    </source>
</evidence>
<sequence length="181" mass="20431">MLRKLVNLHSVRSVRLVSYLSARHFGRNSLFTLSKRLEAPAEASNTSTYLSNRTFAQSPCFPNKAVFEEVCSETLDSLTDHFEELIESTDVLSGADVNYSDGVLTVQFGDPHGTYVINRQSPNEQIWLSSPTSGPKRYDYIEGSWIYRHDGVSLHELLSKEISIIVKKDIDFKQCSHSGKK</sequence>
<dbReference type="GO" id="GO:0006826">
    <property type="term" value="P:iron ion transport"/>
    <property type="evidence" value="ECO:0007669"/>
    <property type="project" value="UniProtKB-KW"/>
</dbReference>
<evidence type="ECO:0000256" key="11">
    <source>
        <dbReference type="ARBA" id="ARBA00023128"/>
    </source>
</evidence>
<dbReference type="Gene3D" id="3.30.920.10">
    <property type="entry name" value="Frataxin/CyaY"/>
    <property type="match status" value="1"/>
</dbReference>
<evidence type="ECO:0000256" key="9">
    <source>
        <dbReference type="ARBA" id="ARBA00023004"/>
    </source>
</evidence>
<dbReference type="SMART" id="SM01219">
    <property type="entry name" value="Frataxin_Cyay"/>
    <property type="match status" value="1"/>
</dbReference>
<organism evidence="15">
    <name type="scientific">Thrips palmi</name>
    <name type="common">Melon thrips</name>
    <dbReference type="NCBI Taxonomy" id="161013"/>
    <lineage>
        <taxon>Eukaryota</taxon>
        <taxon>Metazoa</taxon>
        <taxon>Ecdysozoa</taxon>
        <taxon>Arthropoda</taxon>
        <taxon>Hexapoda</taxon>
        <taxon>Insecta</taxon>
        <taxon>Pterygota</taxon>
        <taxon>Neoptera</taxon>
        <taxon>Paraneoptera</taxon>
        <taxon>Thysanoptera</taxon>
        <taxon>Terebrantia</taxon>
        <taxon>Thripoidea</taxon>
        <taxon>Thripidae</taxon>
        <taxon>Thrips</taxon>
    </lineage>
</organism>
<dbReference type="NCBIfam" id="TIGR03421">
    <property type="entry name" value="FeS_CyaY"/>
    <property type="match status" value="1"/>
</dbReference>
<dbReference type="OrthoDB" id="1897642at2759"/>
<keyword evidence="7" id="KW-0809">Transit peptide</keyword>
<evidence type="ECO:0000256" key="5">
    <source>
        <dbReference type="ARBA" id="ARBA00022448"/>
    </source>
</evidence>
<dbReference type="GO" id="GO:0008199">
    <property type="term" value="F:ferric iron binding"/>
    <property type="evidence" value="ECO:0007669"/>
    <property type="project" value="InterPro"/>
</dbReference>
<dbReference type="GeneID" id="117651777"/>
<keyword evidence="9" id="KW-0408">Iron</keyword>
<keyword evidence="8" id="KW-0560">Oxidoreductase</keyword>
<dbReference type="KEGG" id="tpal:117651777"/>
<dbReference type="InParanoid" id="A0A6P9A3H2"/>
<evidence type="ECO:0000256" key="7">
    <source>
        <dbReference type="ARBA" id="ARBA00022946"/>
    </source>
</evidence>
<keyword evidence="11" id="KW-0496">Mitochondrion</keyword>
<comment type="similarity">
    <text evidence="2">Belongs to the frataxin family.</text>
</comment>
<name>A0A6P9A3H2_THRPL</name>
<dbReference type="Pfam" id="PF01491">
    <property type="entry name" value="Frataxin_Cyay"/>
    <property type="match status" value="1"/>
</dbReference>
<dbReference type="GO" id="GO:0006783">
    <property type="term" value="P:heme biosynthetic process"/>
    <property type="evidence" value="ECO:0007669"/>
    <property type="project" value="UniProtKB-KW"/>
</dbReference>
<keyword evidence="14" id="KW-1185">Reference proteome</keyword>
<dbReference type="CTD" id="2271"/>
<dbReference type="FunCoup" id="A0A6P9A3H2">
    <property type="interactions" value="618"/>
</dbReference>
<evidence type="ECO:0000313" key="14">
    <source>
        <dbReference type="Proteomes" id="UP000515158"/>
    </source>
</evidence>
<dbReference type="GO" id="GO:0004322">
    <property type="term" value="F:ferroxidase activity"/>
    <property type="evidence" value="ECO:0007669"/>
    <property type="project" value="UniProtKB-EC"/>
</dbReference>
<dbReference type="InterPro" id="IPR036524">
    <property type="entry name" value="Frataxin/CyaY_sf"/>
</dbReference>
<evidence type="ECO:0000256" key="4">
    <source>
        <dbReference type="ARBA" id="ARBA00022434"/>
    </source>
</evidence>
<dbReference type="PROSITE" id="PS01344">
    <property type="entry name" value="FRATAXIN_1"/>
    <property type="match status" value="1"/>
</dbReference>
<evidence type="ECO:0000256" key="3">
    <source>
        <dbReference type="ARBA" id="ARBA00013107"/>
    </source>
</evidence>
<dbReference type="AlphaFoldDB" id="A0A6P9A3H2"/>
<evidence type="ECO:0000256" key="13">
    <source>
        <dbReference type="ARBA" id="ARBA00047990"/>
    </source>
</evidence>
<dbReference type="GO" id="GO:0008198">
    <property type="term" value="F:ferrous iron binding"/>
    <property type="evidence" value="ECO:0007669"/>
    <property type="project" value="TreeGrafter"/>
</dbReference>
<evidence type="ECO:0000256" key="8">
    <source>
        <dbReference type="ARBA" id="ARBA00023002"/>
    </source>
</evidence>
<dbReference type="RefSeq" id="XP_034252005.1">
    <property type="nucleotide sequence ID" value="XM_034396114.1"/>
</dbReference>
<comment type="catalytic activity">
    <reaction evidence="13">
        <text>4 Fe(2+) + O2 + 4 H(+) = 4 Fe(3+) + 2 H2O</text>
        <dbReference type="Rhea" id="RHEA:11148"/>
        <dbReference type="ChEBI" id="CHEBI:15377"/>
        <dbReference type="ChEBI" id="CHEBI:15378"/>
        <dbReference type="ChEBI" id="CHEBI:15379"/>
        <dbReference type="ChEBI" id="CHEBI:29033"/>
        <dbReference type="ChEBI" id="CHEBI:29034"/>
        <dbReference type="EC" id="1.16.3.1"/>
    </reaction>
</comment>
<dbReference type="CDD" id="cd00503">
    <property type="entry name" value="Frataxin"/>
    <property type="match status" value="1"/>
</dbReference>
<evidence type="ECO:0000256" key="12">
    <source>
        <dbReference type="ARBA" id="ARBA00023133"/>
    </source>
</evidence>
<evidence type="ECO:0000313" key="15">
    <source>
        <dbReference type="RefSeq" id="XP_034252005.1"/>
    </source>
</evidence>
<dbReference type="NCBIfam" id="TIGR03422">
    <property type="entry name" value="mito_frataxin"/>
    <property type="match status" value="1"/>
</dbReference>
<dbReference type="InterPro" id="IPR002908">
    <property type="entry name" value="Frataxin/CyaY"/>
</dbReference>
<dbReference type="InterPro" id="IPR020895">
    <property type="entry name" value="Frataxin_CS"/>
</dbReference>
<dbReference type="GO" id="GO:0006879">
    <property type="term" value="P:intracellular iron ion homeostasis"/>
    <property type="evidence" value="ECO:0007669"/>
    <property type="project" value="UniProtKB-KW"/>
</dbReference>
<dbReference type="InterPro" id="IPR017789">
    <property type="entry name" value="Frataxin"/>
</dbReference>
<comment type="subcellular location">
    <subcellularLocation>
        <location evidence="1">Mitochondrion</location>
    </subcellularLocation>
</comment>
<protein>
    <recommendedName>
        <fullName evidence="3">ferroxidase</fullName>
        <ecNumber evidence="3">1.16.3.1</ecNumber>
    </recommendedName>
</protein>
<evidence type="ECO:0000256" key="6">
    <source>
        <dbReference type="ARBA" id="ARBA00022496"/>
    </source>
</evidence>
<keyword evidence="12" id="KW-0350">Heme biosynthesis</keyword>
<dbReference type="GO" id="GO:0016226">
    <property type="term" value="P:iron-sulfur cluster assembly"/>
    <property type="evidence" value="ECO:0007669"/>
    <property type="project" value="InterPro"/>
</dbReference>
<dbReference type="PRINTS" id="PR00904">
    <property type="entry name" value="FRATAXIN"/>
</dbReference>
<dbReference type="Proteomes" id="UP000515158">
    <property type="component" value="Unplaced"/>
</dbReference>
<dbReference type="FunFam" id="3.30.920.10:FF:000002">
    <property type="entry name" value="Frataxin, mitochondrial"/>
    <property type="match status" value="1"/>
</dbReference>
<dbReference type="GO" id="GO:0005739">
    <property type="term" value="C:mitochondrion"/>
    <property type="evidence" value="ECO:0007669"/>
    <property type="project" value="UniProtKB-SubCell"/>
</dbReference>
<dbReference type="EC" id="1.16.3.1" evidence="3"/>
<reference evidence="15" key="1">
    <citation type="submission" date="2025-08" db="UniProtKB">
        <authorList>
            <consortium name="RefSeq"/>
        </authorList>
    </citation>
    <scope>IDENTIFICATION</scope>
    <source>
        <tissue evidence="15">Total insect</tissue>
    </source>
</reference>
<keyword evidence="5" id="KW-0813">Transport</keyword>
<dbReference type="PROSITE" id="PS50810">
    <property type="entry name" value="FRATAXIN_2"/>
    <property type="match status" value="1"/>
</dbReference>
<keyword evidence="6" id="KW-0410">Iron transport</keyword>
<keyword evidence="4" id="KW-0409">Iron storage</keyword>
<proteinExistence type="inferred from homology"/>
<accession>A0A6P9A3H2</accession>
<dbReference type="GO" id="GO:0051537">
    <property type="term" value="F:2 iron, 2 sulfur cluster binding"/>
    <property type="evidence" value="ECO:0007669"/>
    <property type="project" value="TreeGrafter"/>
</dbReference>
<dbReference type="PANTHER" id="PTHR16821">
    <property type="entry name" value="FRATAXIN"/>
    <property type="match status" value="1"/>
</dbReference>
<evidence type="ECO:0000256" key="1">
    <source>
        <dbReference type="ARBA" id="ARBA00004173"/>
    </source>
</evidence>
<dbReference type="PANTHER" id="PTHR16821:SF2">
    <property type="entry name" value="FRATAXIN, MITOCHONDRIAL"/>
    <property type="match status" value="1"/>
</dbReference>
<evidence type="ECO:0000256" key="10">
    <source>
        <dbReference type="ARBA" id="ARBA00023065"/>
    </source>
</evidence>
<dbReference type="GO" id="GO:0034986">
    <property type="term" value="F:iron chaperone activity"/>
    <property type="evidence" value="ECO:0007669"/>
    <property type="project" value="TreeGrafter"/>
</dbReference>
<gene>
    <name evidence="15" type="primary">LOC117651777</name>
</gene>